<reference evidence="1 2" key="1">
    <citation type="submission" date="2019-03" db="EMBL/GenBank/DDBJ databases">
        <title>Complete genome sequence of Paenisporosarcina antarctica CGMCC 1.6503T.</title>
        <authorList>
            <person name="Rong J.-C."/>
            <person name="Chi N.-Y."/>
            <person name="Zhang Q.-F."/>
        </authorList>
    </citation>
    <scope>NUCLEOTIDE SEQUENCE [LARGE SCALE GENOMIC DNA]</scope>
    <source>
        <strain evidence="1 2">CGMCC 1.6503</strain>
    </source>
</reference>
<dbReference type="KEGG" id="panc:E2636_16485"/>
<protein>
    <submittedName>
        <fullName evidence="1">Uncharacterized protein</fullName>
    </submittedName>
</protein>
<dbReference type="AlphaFoldDB" id="A0A4P7A1R4"/>
<name>A0A4P7A1R4_9BACL</name>
<organism evidence="1 2">
    <name type="scientific">Paenisporosarcina antarctica</name>
    <dbReference type="NCBI Taxonomy" id="417367"/>
    <lineage>
        <taxon>Bacteria</taxon>
        <taxon>Bacillati</taxon>
        <taxon>Bacillota</taxon>
        <taxon>Bacilli</taxon>
        <taxon>Bacillales</taxon>
        <taxon>Caryophanaceae</taxon>
        <taxon>Paenisporosarcina</taxon>
    </lineage>
</organism>
<dbReference type="RefSeq" id="WP_134211215.1">
    <property type="nucleotide sequence ID" value="NZ_CP038015.1"/>
</dbReference>
<keyword evidence="2" id="KW-1185">Reference proteome</keyword>
<gene>
    <name evidence="1" type="ORF">E2636_16485</name>
</gene>
<evidence type="ECO:0000313" key="2">
    <source>
        <dbReference type="Proteomes" id="UP000294292"/>
    </source>
</evidence>
<proteinExistence type="predicted"/>
<sequence>MIKEVLFAYHNETIKFDNHRFKSWEHCYKFFKEIHHDLDKPKVVEHACLHLAFYLASWGMLRNSFLLQRDYLIHKEFIEHVVKKEKYRSFFDGTVLNYNNQQDQELLNQLISDTRAVYQPLMHETKEEESTHLEITDTLTSKILLGVYGVVPAYDRFFREAARLHGVSGQFNQRSFNQLQTFYDQHQEEFSSFIEETSTDDLTYTPMKTIDMYFWKVAEILSVKKDIPMIERLIHFSSEFRVKESVRPLNIKNSSSSSNRTEDIRAVITEILLAEKAAGEKTGDICARDIHLAMNLKNSYPSVCGAMSSLKLFSYEIIHAPPSGKSSTVTYRYDLT</sequence>
<dbReference type="OrthoDB" id="2833825at2"/>
<dbReference type="EMBL" id="CP038015">
    <property type="protein sequence ID" value="QBP42643.1"/>
    <property type="molecule type" value="Genomic_DNA"/>
</dbReference>
<accession>A0A4P7A1R4</accession>
<dbReference type="Proteomes" id="UP000294292">
    <property type="component" value="Chromosome"/>
</dbReference>
<evidence type="ECO:0000313" key="1">
    <source>
        <dbReference type="EMBL" id="QBP42643.1"/>
    </source>
</evidence>